<evidence type="ECO:0000256" key="10">
    <source>
        <dbReference type="ARBA" id="ARBA00038409"/>
    </source>
</evidence>
<evidence type="ECO:0000256" key="3">
    <source>
        <dbReference type="ARBA" id="ARBA00022737"/>
    </source>
</evidence>
<evidence type="ECO:0000256" key="8">
    <source>
        <dbReference type="ARBA" id="ARBA00023163"/>
    </source>
</evidence>
<dbReference type="PANTHER" id="PTHR23235">
    <property type="entry name" value="KRUEPPEL-LIKE TRANSCRIPTION FACTOR"/>
    <property type="match status" value="1"/>
</dbReference>
<feature type="region of interest" description="Disordered" evidence="12">
    <location>
        <begin position="321"/>
        <end position="354"/>
    </location>
</feature>
<dbReference type="SUPFAM" id="SSF57667">
    <property type="entry name" value="beta-beta-alpha zinc fingers"/>
    <property type="match status" value="2"/>
</dbReference>
<dbReference type="FunFam" id="3.30.160.60:FF:000026">
    <property type="entry name" value="Transcription factor Sp3"/>
    <property type="match status" value="1"/>
</dbReference>
<dbReference type="AlphaFoldDB" id="D5GS27"/>
<sequence length="400" mass="44365">MASLLPNPGIAYHQNQSNPLTMLAATCSRLGSQVPTSTDFPRTSTSHFQTRNYHNQQTYPEVTLQSIGFQQNSSGFHHDTALSASPQVPTGNTTNSAPYNLSIHQYHSTSAVAPTSAQSTAGILPSSPVIAQSPPPLEASDQQQQIQDRNSRMAWWFHQASTAKQPVATSSPPAFTNSYFFAHHQAAQTDQTLYHQQRFAAAAAMLKSSAAVASRRCSRCRCPNCQNGGNTAGQQPQRKRQHVCHVPGCSKTYGKTSHLKAHLRWHTGERPFVCNWLFCGKSFTRSDELQRHLRTHTGEKRFACPVCNKRFMRSDHLAKHVKTHDANRKLSGGRGFKSPSNKGNKESGEGKNKIDDFVTSTDSFSEDAFVTTEDSVTSSTKENYYHQLHFHQLCSMYGHV</sequence>
<keyword evidence="4 11" id="KW-0863">Zinc-finger</keyword>
<accession>D5GS27</accession>
<dbReference type="PANTHER" id="PTHR23235:SF29">
    <property type="entry name" value="TRANSCRIPTION FACTOR SP5"/>
    <property type="match status" value="1"/>
</dbReference>
<evidence type="ECO:0000313" key="14">
    <source>
        <dbReference type="EMBL" id="CBH30978.1"/>
    </source>
</evidence>
<comment type="similarity">
    <text evidence="10">Belongs to the Sp1 C2H2-type zinc-finger protein family.</text>
</comment>
<protein>
    <submittedName>
        <fullName evidence="14">Sp5/Btd protein</fullName>
    </submittedName>
</protein>
<gene>
    <name evidence="14" type="primary">sp5/btd</name>
</gene>
<dbReference type="InterPro" id="IPR013087">
    <property type="entry name" value="Znf_C2H2_type"/>
</dbReference>
<dbReference type="GO" id="GO:0005634">
    <property type="term" value="C:nucleus"/>
    <property type="evidence" value="ECO:0007669"/>
    <property type="project" value="UniProtKB-SubCell"/>
</dbReference>
<keyword evidence="9" id="KW-0539">Nucleus</keyword>
<dbReference type="FunFam" id="3.30.160.60:FF:000014">
    <property type="entry name" value="Transcription factor Sp3"/>
    <property type="match status" value="1"/>
</dbReference>
<organism evidence="14">
    <name type="scientific">Thermobia domestica</name>
    <name type="common">Firebrat</name>
    <name type="synonym">Lepisma domestica</name>
    <dbReference type="NCBI Taxonomy" id="89055"/>
    <lineage>
        <taxon>Eukaryota</taxon>
        <taxon>Metazoa</taxon>
        <taxon>Ecdysozoa</taxon>
        <taxon>Arthropoda</taxon>
        <taxon>Hexapoda</taxon>
        <taxon>Insecta</taxon>
        <taxon>Zygentoma</taxon>
        <taxon>Lepismatidae</taxon>
        <taxon>Thermobia</taxon>
    </lineage>
</organism>
<evidence type="ECO:0000259" key="13">
    <source>
        <dbReference type="PROSITE" id="PS50157"/>
    </source>
</evidence>
<dbReference type="GO" id="GO:0000981">
    <property type="term" value="F:DNA-binding transcription factor activity, RNA polymerase II-specific"/>
    <property type="evidence" value="ECO:0007669"/>
    <property type="project" value="TreeGrafter"/>
</dbReference>
<evidence type="ECO:0000256" key="12">
    <source>
        <dbReference type="SAM" id="MobiDB-lite"/>
    </source>
</evidence>
<name>D5GS27_THEDO</name>
<dbReference type="PROSITE" id="PS00028">
    <property type="entry name" value="ZINC_FINGER_C2H2_1"/>
    <property type="match status" value="3"/>
</dbReference>
<evidence type="ECO:0000256" key="5">
    <source>
        <dbReference type="ARBA" id="ARBA00022833"/>
    </source>
</evidence>
<evidence type="ECO:0000256" key="2">
    <source>
        <dbReference type="ARBA" id="ARBA00022723"/>
    </source>
</evidence>
<reference evidence="14" key="1">
    <citation type="journal article" date="2010" name="BMC Evol. Biol.">
        <title>A clustered set of three Sp-family genes is ancestral in the Metazoa: evidence from sequence analysis, protein domain structure, developmental expression patterns and chromosomal location.</title>
        <authorList>
            <person name="Schaeper N.D."/>
            <person name="Prpic N.M."/>
            <person name="Wimmer E.A."/>
        </authorList>
    </citation>
    <scope>NUCLEOTIDE SEQUENCE</scope>
    <source>
        <tissue evidence="14">Embryo</tissue>
    </source>
</reference>
<keyword evidence="3" id="KW-0677">Repeat</keyword>
<dbReference type="GO" id="GO:0000978">
    <property type="term" value="F:RNA polymerase II cis-regulatory region sequence-specific DNA binding"/>
    <property type="evidence" value="ECO:0007669"/>
    <property type="project" value="TreeGrafter"/>
</dbReference>
<evidence type="ECO:0000256" key="11">
    <source>
        <dbReference type="PROSITE-ProRule" id="PRU00042"/>
    </source>
</evidence>
<dbReference type="GO" id="GO:0008270">
    <property type="term" value="F:zinc ion binding"/>
    <property type="evidence" value="ECO:0007669"/>
    <property type="project" value="UniProtKB-KW"/>
</dbReference>
<evidence type="ECO:0000256" key="1">
    <source>
        <dbReference type="ARBA" id="ARBA00004123"/>
    </source>
</evidence>
<dbReference type="InterPro" id="IPR036236">
    <property type="entry name" value="Znf_C2H2_sf"/>
</dbReference>
<feature type="domain" description="C2H2-type" evidence="13">
    <location>
        <begin position="302"/>
        <end position="329"/>
    </location>
</feature>
<comment type="subcellular location">
    <subcellularLocation>
        <location evidence="1">Nucleus</location>
    </subcellularLocation>
</comment>
<keyword evidence="2" id="KW-0479">Metal-binding</keyword>
<dbReference type="SMART" id="SM00355">
    <property type="entry name" value="ZnF_C2H2"/>
    <property type="match status" value="3"/>
</dbReference>
<proteinExistence type="evidence at transcript level"/>
<feature type="domain" description="C2H2-type" evidence="13">
    <location>
        <begin position="272"/>
        <end position="301"/>
    </location>
</feature>
<dbReference type="PROSITE" id="PS50157">
    <property type="entry name" value="ZINC_FINGER_C2H2_2"/>
    <property type="match status" value="3"/>
</dbReference>
<dbReference type="EMBL" id="FN562989">
    <property type="protein sequence ID" value="CBH30978.1"/>
    <property type="molecule type" value="mRNA"/>
</dbReference>
<dbReference type="CDD" id="cd22541">
    <property type="entry name" value="SP5_N"/>
    <property type="match status" value="1"/>
</dbReference>
<evidence type="ECO:0000256" key="6">
    <source>
        <dbReference type="ARBA" id="ARBA00023015"/>
    </source>
</evidence>
<keyword evidence="8" id="KW-0804">Transcription</keyword>
<keyword evidence="5" id="KW-0862">Zinc</keyword>
<evidence type="ECO:0000256" key="7">
    <source>
        <dbReference type="ARBA" id="ARBA00023125"/>
    </source>
</evidence>
<feature type="compositionally biased region" description="Basic and acidic residues" evidence="12">
    <location>
        <begin position="343"/>
        <end position="354"/>
    </location>
</feature>
<feature type="region of interest" description="Disordered" evidence="12">
    <location>
        <begin position="75"/>
        <end position="96"/>
    </location>
</feature>
<feature type="region of interest" description="Disordered" evidence="12">
    <location>
        <begin position="117"/>
        <end position="149"/>
    </location>
</feature>
<evidence type="ECO:0000256" key="9">
    <source>
        <dbReference type="ARBA" id="ARBA00023242"/>
    </source>
</evidence>
<dbReference type="Gene3D" id="3.30.160.60">
    <property type="entry name" value="Classic Zinc Finger"/>
    <property type="match status" value="3"/>
</dbReference>
<evidence type="ECO:0000256" key="4">
    <source>
        <dbReference type="ARBA" id="ARBA00022771"/>
    </source>
</evidence>
<keyword evidence="7" id="KW-0238">DNA-binding</keyword>
<feature type="domain" description="C2H2-type" evidence="13">
    <location>
        <begin position="242"/>
        <end position="271"/>
    </location>
</feature>
<keyword evidence="6" id="KW-0805">Transcription regulation</keyword>
<dbReference type="Pfam" id="PF00096">
    <property type="entry name" value="zf-C2H2"/>
    <property type="match status" value="2"/>
</dbReference>
<feature type="compositionally biased region" description="Polar residues" evidence="12">
    <location>
        <begin position="82"/>
        <end position="96"/>
    </location>
</feature>